<dbReference type="InterPro" id="IPR027267">
    <property type="entry name" value="AH/BAR_dom_sf"/>
</dbReference>
<dbReference type="InterPro" id="IPR019497">
    <property type="entry name" value="Sorting_nexin_WASP-bd-dom"/>
</dbReference>
<feature type="coiled-coil region" evidence="3">
    <location>
        <begin position="597"/>
        <end position="645"/>
    </location>
</feature>
<keyword evidence="1" id="KW-0677">Repeat</keyword>
<dbReference type="Gene3D" id="1.25.10.10">
    <property type="entry name" value="Leucine-rich Repeat Variant"/>
    <property type="match status" value="1"/>
</dbReference>
<name>A0A818Y136_9BILA</name>
<dbReference type="InterPro" id="IPR002015">
    <property type="entry name" value="Proteasome/cyclosome_rpt"/>
</dbReference>
<keyword evidence="3" id="KW-0175">Coiled coil</keyword>
<evidence type="ECO:0000256" key="2">
    <source>
        <dbReference type="ARBA" id="ARBA00022942"/>
    </source>
</evidence>
<comment type="caution">
    <text evidence="6">The sequence shown here is derived from an EMBL/GenBank/DDBJ whole genome shotgun (WGS) entry which is preliminary data.</text>
</comment>
<evidence type="ECO:0008006" key="8">
    <source>
        <dbReference type="Google" id="ProtNLM"/>
    </source>
</evidence>
<gene>
    <name evidence="6" type="ORF">FNK824_LOCUS12037</name>
</gene>
<dbReference type="GO" id="GO:0043161">
    <property type="term" value="P:proteasome-mediated ubiquitin-dependent protein catabolic process"/>
    <property type="evidence" value="ECO:0007669"/>
    <property type="project" value="TreeGrafter"/>
</dbReference>
<dbReference type="GO" id="GO:0005634">
    <property type="term" value="C:nucleus"/>
    <property type="evidence" value="ECO:0007669"/>
    <property type="project" value="TreeGrafter"/>
</dbReference>
<dbReference type="Gene3D" id="1.10.8.10">
    <property type="entry name" value="DNA helicase RuvA subunit, C-terminal domain"/>
    <property type="match status" value="1"/>
</dbReference>
<evidence type="ECO:0000259" key="4">
    <source>
        <dbReference type="Pfam" id="PF10456"/>
    </source>
</evidence>
<dbReference type="EMBL" id="CAJOBE010001476">
    <property type="protein sequence ID" value="CAF3747255.1"/>
    <property type="molecule type" value="Genomic_DNA"/>
</dbReference>
<dbReference type="Proteomes" id="UP000663874">
    <property type="component" value="Unassembled WGS sequence"/>
</dbReference>
<keyword evidence="2" id="KW-0647">Proteasome</keyword>
<dbReference type="PANTHER" id="PTHR10943:SF2">
    <property type="entry name" value="26S PROTEASOME NON-ATPASE REGULATORY SUBUNIT 1"/>
    <property type="match status" value="1"/>
</dbReference>
<feature type="domain" description="Sorting nexin protein WASP-binding" evidence="4">
    <location>
        <begin position="688"/>
        <end position="789"/>
    </location>
</feature>
<dbReference type="InterPro" id="IPR048570">
    <property type="entry name" value="PSMD1_RPN2_N"/>
</dbReference>
<sequence length="790" mass="89152">MQLSITSAGDVLSLLDENTEKGPVYALHRLNAIVDVFWPEISDKISKVESLYEYENFKHRELAALVSSKVYYHLGSLDNALTYALGAGRLFDVNDKTEYVETIIAHCIDKYTKLQVEKFQSDGTAQIHIDQRLEAIVNRMFQRCFDDKKYKQAIGIALETRRIDIFEKAIKEANHSPEMLTYAFKITMQLLQNRKFRTVVLRILVHLYLNLQVPDFISVCQYLIFLDDPDQVADILQTLVRGTTDQMLMAYQIGFDLYESATQQFLNKIQDALRVQAPIPITFDKQQGIIKDEQQGGEITIGVHMQFLIKNNHADLLILKQIKDAVRNSVCHTATVIANGYMLSGTTSDQFFRDNLEWLARATNWAKFTAATSLGVIHKGHIKEALNLMSAYLPKDSTGNSPYAEGGGLYALGLIHANHGGDIIDYLINQLRSNSTQTDAVCHGACLGLGLAAMGTARSDVYELLKTNLLLEDTVAGEAAGLAMGFVMLSTGSAQAIEDMVQYAQETQHEKILHGLVIDIVLVQYGRLEEADALIEQLQRDKDPILHRSAMYTVAMAYCGTGNSAAVRKLLHVAVSDVNDDVRRSTVKSLGFLMFCIDEQMKNIDRFDALYDDLRAEQRDLKKKLEQKLKQKKQLEETINGCKEGCGCGDQHYAAQLDELASRGFTDRERNLEALIATMGNVSEGIRDFNERIQEYIGLLACFPLILNIQRSGSEFMRNLQHRSLSTISDFNSVVHRNQVLNHVVLAEINFFQKEKVKDFNLYMKILMNEQIQFYEKITSELHEAAVTFS</sequence>
<dbReference type="FunFam" id="1.25.10.10:FF:000426">
    <property type="entry name" value="Proteasome 26S subunit, non-ATPase 1"/>
    <property type="match status" value="1"/>
</dbReference>
<accession>A0A818Y136</accession>
<dbReference type="GO" id="GO:0034515">
    <property type="term" value="C:proteasome storage granule"/>
    <property type="evidence" value="ECO:0007669"/>
    <property type="project" value="TreeGrafter"/>
</dbReference>
<dbReference type="AlphaFoldDB" id="A0A818Y136"/>
<dbReference type="InterPro" id="IPR016024">
    <property type="entry name" value="ARM-type_fold"/>
</dbReference>
<proteinExistence type="predicted"/>
<evidence type="ECO:0000313" key="7">
    <source>
        <dbReference type="Proteomes" id="UP000663874"/>
    </source>
</evidence>
<evidence type="ECO:0000256" key="3">
    <source>
        <dbReference type="SAM" id="Coils"/>
    </source>
</evidence>
<dbReference type="SUPFAM" id="SSF48371">
    <property type="entry name" value="ARM repeat"/>
    <property type="match status" value="1"/>
</dbReference>
<dbReference type="GO" id="GO:0008540">
    <property type="term" value="C:proteasome regulatory particle, base subcomplex"/>
    <property type="evidence" value="ECO:0007669"/>
    <property type="project" value="TreeGrafter"/>
</dbReference>
<reference evidence="6" key="1">
    <citation type="submission" date="2021-02" db="EMBL/GenBank/DDBJ databases">
        <authorList>
            <person name="Nowell W R."/>
        </authorList>
    </citation>
    <scope>NUCLEOTIDE SEQUENCE</scope>
</reference>
<dbReference type="InterPro" id="IPR011989">
    <property type="entry name" value="ARM-like"/>
</dbReference>
<evidence type="ECO:0000313" key="6">
    <source>
        <dbReference type="EMBL" id="CAF3747255.1"/>
    </source>
</evidence>
<dbReference type="Pfam" id="PF10456">
    <property type="entry name" value="BAR_3_WASP_bdg"/>
    <property type="match status" value="1"/>
</dbReference>
<dbReference type="Pfam" id="PF01851">
    <property type="entry name" value="PC_rep"/>
    <property type="match status" value="3"/>
</dbReference>
<dbReference type="PANTHER" id="PTHR10943">
    <property type="entry name" value="26S PROTEASOME NON-ATPASE REGULATORY SUBUNIT"/>
    <property type="match status" value="1"/>
</dbReference>
<organism evidence="6 7">
    <name type="scientific">Rotaria sordida</name>
    <dbReference type="NCBI Taxonomy" id="392033"/>
    <lineage>
        <taxon>Eukaryota</taxon>
        <taxon>Metazoa</taxon>
        <taxon>Spiralia</taxon>
        <taxon>Gnathifera</taxon>
        <taxon>Rotifera</taxon>
        <taxon>Eurotatoria</taxon>
        <taxon>Bdelloidea</taxon>
        <taxon>Philodinida</taxon>
        <taxon>Philodinidae</taxon>
        <taxon>Rotaria</taxon>
    </lineage>
</organism>
<feature type="domain" description="26S proteasome non-ATPase regulatory subunit 1/RPN2 N-terminal" evidence="5">
    <location>
        <begin position="6"/>
        <end position="312"/>
    </location>
</feature>
<dbReference type="Gene3D" id="1.20.1270.60">
    <property type="entry name" value="Arfaptin homology (AH) domain/BAR domain"/>
    <property type="match status" value="1"/>
</dbReference>
<evidence type="ECO:0000259" key="5">
    <source>
        <dbReference type="Pfam" id="PF21505"/>
    </source>
</evidence>
<evidence type="ECO:0000256" key="1">
    <source>
        <dbReference type="ARBA" id="ARBA00022737"/>
    </source>
</evidence>
<dbReference type="Pfam" id="PF21505">
    <property type="entry name" value="RPN2_N"/>
    <property type="match status" value="1"/>
</dbReference>
<protein>
    <recommendedName>
        <fullName evidence="8">26S proteasome non-ATPase regulatory subunit 1</fullName>
    </recommendedName>
</protein>